<dbReference type="RefSeq" id="WP_112770146.1">
    <property type="nucleotide sequence ID" value="NZ_CP063191.1"/>
</dbReference>
<dbReference type="Pfam" id="PF13508">
    <property type="entry name" value="Acetyltransf_7"/>
    <property type="match status" value="1"/>
</dbReference>
<proteinExistence type="predicted"/>
<keyword evidence="2" id="KW-0808">Transferase</keyword>
<dbReference type="CDD" id="cd04301">
    <property type="entry name" value="NAT_SF"/>
    <property type="match status" value="1"/>
</dbReference>
<dbReference type="OrthoDB" id="3692150at2"/>
<dbReference type="AlphaFoldDB" id="A0A364V9N0"/>
<dbReference type="Proteomes" id="UP000251047">
    <property type="component" value="Unassembled WGS sequence"/>
</dbReference>
<dbReference type="Gene3D" id="3.40.630.30">
    <property type="match status" value="1"/>
</dbReference>
<dbReference type="InterPro" id="IPR000182">
    <property type="entry name" value="GNAT_dom"/>
</dbReference>
<evidence type="ECO:0000313" key="3">
    <source>
        <dbReference type="Proteomes" id="UP000251047"/>
    </source>
</evidence>
<evidence type="ECO:0000313" key="2">
    <source>
        <dbReference type="EMBL" id="RAV33345.1"/>
    </source>
</evidence>
<gene>
    <name evidence="2" type="ORF">CWC39_08995</name>
</gene>
<comment type="caution">
    <text evidence="2">The sequence shown here is derived from an EMBL/GenBank/DDBJ whole genome shotgun (WGS) entry which is preliminary data.</text>
</comment>
<reference evidence="2 3" key="1">
    <citation type="journal article" date="2018" name="Syst. Appl. Microbiol.">
        <title>Corynebacterium heidelbergense sp. nov., isolated from the preen glands of Egyptian geese (Alopochen aegyptiacus).</title>
        <authorList>
            <person name="Braun M.S."/>
            <person name="Wang E."/>
            <person name="Zimmermann S."/>
            <person name="Wink M."/>
        </authorList>
    </citation>
    <scope>NUCLEOTIDE SEQUENCE [LARGE SCALE GENOMIC DNA]</scope>
    <source>
        <strain evidence="2 3">DSM 104638</strain>
    </source>
</reference>
<protein>
    <submittedName>
        <fullName evidence="2">GNAT family N-acetyltransferase</fullName>
    </submittedName>
</protein>
<organism evidence="2 3">
    <name type="scientific">Corynebacterium heidelbergense</name>
    <dbReference type="NCBI Taxonomy" id="2055947"/>
    <lineage>
        <taxon>Bacteria</taxon>
        <taxon>Bacillati</taxon>
        <taxon>Actinomycetota</taxon>
        <taxon>Actinomycetes</taxon>
        <taxon>Mycobacteriales</taxon>
        <taxon>Corynebacteriaceae</taxon>
        <taxon>Corynebacterium</taxon>
    </lineage>
</organism>
<dbReference type="InterPro" id="IPR016181">
    <property type="entry name" value="Acyl_CoA_acyltransferase"/>
</dbReference>
<dbReference type="SUPFAM" id="SSF55729">
    <property type="entry name" value="Acyl-CoA N-acyltransferases (Nat)"/>
    <property type="match status" value="1"/>
</dbReference>
<name>A0A364V9N0_9CORY</name>
<feature type="domain" description="N-acetyltransferase" evidence="1">
    <location>
        <begin position="126"/>
        <end position="183"/>
    </location>
</feature>
<dbReference type="EMBL" id="PHQP01000086">
    <property type="protein sequence ID" value="RAV33345.1"/>
    <property type="molecule type" value="Genomic_DNA"/>
</dbReference>
<sequence length="213" mass="24204">MFSQPTVPPAALRVDVVRLNPDQFLRHLDRLVDIHLAAMRYPRSAHQGRRVLWRSNAQEPQFACHVALAHPHGETANPDADGHHPVGVCFSFLGTAATFWYNSVYAGLRNIGWSTEAIREFMGSYTELSEVHLLPEWQNQGVGTQLLAQHLRTVSTPAVMLSTPEARDEGNRAWSLYRKFGFRDVLRDFHFGGDPRPFGILRRERPDIPEVRS</sequence>
<dbReference type="GO" id="GO:0016747">
    <property type="term" value="F:acyltransferase activity, transferring groups other than amino-acyl groups"/>
    <property type="evidence" value="ECO:0007669"/>
    <property type="project" value="InterPro"/>
</dbReference>
<evidence type="ECO:0000259" key="1">
    <source>
        <dbReference type="Pfam" id="PF13508"/>
    </source>
</evidence>
<accession>A0A364V9N0</accession>